<feature type="transmembrane region" description="Helical" evidence="1">
    <location>
        <begin position="136"/>
        <end position="155"/>
    </location>
</feature>
<evidence type="ECO:0000313" key="2">
    <source>
        <dbReference type="EMBL" id="CAB4662076.1"/>
    </source>
</evidence>
<feature type="transmembrane region" description="Helical" evidence="1">
    <location>
        <begin position="36"/>
        <end position="54"/>
    </location>
</feature>
<feature type="transmembrane region" description="Helical" evidence="1">
    <location>
        <begin position="303"/>
        <end position="326"/>
    </location>
</feature>
<keyword evidence="1" id="KW-0472">Membrane</keyword>
<keyword evidence="1" id="KW-1133">Transmembrane helix</keyword>
<name>A0A6J6LK95_9ZZZZ</name>
<dbReference type="AlphaFoldDB" id="A0A6J6LK95"/>
<dbReference type="SUPFAM" id="SSF81442">
    <property type="entry name" value="Cytochrome c oxidase subunit I-like"/>
    <property type="match status" value="1"/>
</dbReference>
<gene>
    <name evidence="2" type="ORF">UFOPK2254_00811</name>
</gene>
<feature type="transmembrane region" description="Helical" evidence="1">
    <location>
        <begin position="261"/>
        <end position="283"/>
    </location>
</feature>
<proteinExistence type="predicted"/>
<accession>A0A6J6LK95</accession>
<feature type="transmembrane region" description="Helical" evidence="1">
    <location>
        <begin position="232"/>
        <end position="249"/>
    </location>
</feature>
<feature type="transmembrane region" description="Helical" evidence="1">
    <location>
        <begin position="12"/>
        <end position="30"/>
    </location>
</feature>
<feature type="transmembrane region" description="Helical" evidence="1">
    <location>
        <begin position="74"/>
        <end position="90"/>
    </location>
</feature>
<sequence length="394" mass="43938">MRRDTWHRYAHIPTPIYLLSLIVAMPWIRHSSDPKWILVHLLLLGAITNLIFVWSSHFTFTMLRLPATSDRKPYLVRVIFLNVGVVLIITGEIQEIKFLMVLGAVLVVISASLHAQSLFKHMSKALPSRFKRIPRFYIVSALFLVLGGTLGGFLSQGLKGETKYQLLFAHYSANIFGWIGITVAGTLITLIPTMLRTQLPVLAERRGYKSFPWLVLSTLLMMLGALSDRRMFSAGAVLMFMGAWLYLLSPHFSLLLKRNNPFSILSTFSSNAWLLISALSLAIDLITESTWKVVNHRAESLIFMLGIGFALQIGLGALSYLIPVVLGGGPENARMNVAVSERFKSLRLIFLNVGLFLLITNLSRSIFLFGGALIALSLMVNLLLLGSLRPAKRS</sequence>
<evidence type="ECO:0000256" key="1">
    <source>
        <dbReference type="SAM" id="Phobius"/>
    </source>
</evidence>
<feature type="transmembrane region" description="Helical" evidence="1">
    <location>
        <begin position="96"/>
        <end position="115"/>
    </location>
</feature>
<feature type="transmembrane region" description="Helical" evidence="1">
    <location>
        <begin position="368"/>
        <end position="388"/>
    </location>
</feature>
<feature type="transmembrane region" description="Helical" evidence="1">
    <location>
        <begin position="175"/>
        <end position="195"/>
    </location>
</feature>
<feature type="transmembrane region" description="Helical" evidence="1">
    <location>
        <begin position="207"/>
        <end position="226"/>
    </location>
</feature>
<organism evidence="2">
    <name type="scientific">freshwater metagenome</name>
    <dbReference type="NCBI Taxonomy" id="449393"/>
    <lineage>
        <taxon>unclassified sequences</taxon>
        <taxon>metagenomes</taxon>
        <taxon>ecological metagenomes</taxon>
    </lineage>
</organism>
<keyword evidence="1" id="KW-0812">Transmembrane</keyword>
<reference evidence="2" key="1">
    <citation type="submission" date="2020-05" db="EMBL/GenBank/DDBJ databases">
        <authorList>
            <person name="Chiriac C."/>
            <person name="Salcher M."/>
            <person name="Ghai R."/>
            <person name="Kavagutti S V."/>
        </authorList>
    </citation>
    <scope>NUCLEOTIDE SEQUENCE</scope>
</reference>
<protein>
    <submittedName>
        <fullName evidence="2">Unannotated protein</fullName>
    </submittedName>
</protein>
<feature type="transmembrane region" description="Helical" evidence="1">
    <location>
        <begin position="346"/>
        <end position="362"/>
    </location>
</feature>
<dbReference type="EMBL" id="CAEZWO010000072">
    <property type="protein sequence ID" value="CAB4662076.1"/>
    <property type="molecule type" value="Genomic_DNA"/>
</dbReference>
<dbReference type="InterPro" id="IPR036927">
    <property type="entry name" value="Cyt_c_oxase-like_su1_sf"/>
</dbReference>